<sequence length="144" mass="16107">MSFIDRWIYKNYGERHYGSNQANTGNYYSTPTYGGKPVNPSYEGRVYNSQPNNTNTPYAYFKDAENAAMGQSGATDNMMTADAKNKKNMKMKKNMNKNMNKKNAESDAVKLDDNSQLGNNEFVSLFNIRKSSVSSVGSTESTES</sequence>
<comment type="caution">
    <text evidence="1">The sequence shown here is derived from an EMBL/GenBank/DDBJ whole genome shotgun (WGS) entry which is preliminary data.</text>
</comment>
<proteinExistence type="predicted"/>
<evidence type="ECO:0000313" key="2">
    <source>
        <dbReference type="Proteomes" id="UP001165120"/>
    </source>
</evidence>
<reference evidence="1" key="1">
    <citation type="submission" date="2023-04" db="EMBL/GenBank/DDBJ databases">
        <title>Candida boidinii NBRC 10035.</title>
        <authorList>
            <person name="Ichikawa N."/>
            <person name="Sato H."/>
            <person name="Tonouchi N."/>
        </authorList>
    </citation>
    <scope>NUCLEOTIDE SEQUENCE</scope>
    <source>
        <strain evidence="1">NBRC 10035</strain>
    </source>
</reference>
<organism evidence="1 2">
    <name type="scientific">Candida boidinii</name>
    <name type="common">Yeast</name>
    <dbReference type="NCBI Taxonomy" id="5477"/>
    <lineage>
        <taxon>Eukaryota</taxon>
        <taxon>Fungi</taxon>
        <taxon>Dikarya</taxon>
        <taxon>Ascomycota</taxon>
        <taxon>Saccharomycotina</taxon>
        <taxon>Pichiomycetes</taxon>
        <taxon>Pichiales</taxon>
        <taxon>Pichiaceae</taxon>
        <taxon>Ogataea</taxon>
        <taxon>Ogataea/Candida clade</taxon>
    </lineage>
</organism>
<evidence type="ECO:0000313" key="1">
    <source>
        <dbReference type="EMBL" id="GME69586.1"/>
    </source>
</evidence>
<accession>A0A9W6SZF4</accession>
<protein>
    <submittedName>
        <fullName evidence="1">Unnamed protein product</fullName>
    </submittedName>
</protein>
<dbReference type="Proteomes" id="UP001165120">
    <property type="component" value="Unassembled WGS sequence"/>
</dbReference>
<gene>
    <name evidence="1" type="ORF">Cboi02_000242100</name>
</gene>
<name>A0A9W6SZF4_CANBO</name>
<dbReference type="AlphaFoldDB" id="A0A9W6SZF4"/>
<dbReference type="EMBL" id="BSXN01000716">
    <property type="protein sequence ID" value="GME69586.1"/>
    <property type="molecule type" value="Genomic_DNA"/>
</dbReference>
<keyword evidence="2" id="KW-1185">Reference proteome</keyword>